<proteinExistence type="predicted"/>
<dbReference type="Proteomes" id="UP000594055">
    <property type="component" value="Segment"/>
</dbReference>
<evidence type="ECO:0000313" key="2">
    <source>
        <dbReference type="Proteomes" id="UP000594055"/>
    </source>
</evidence>
<sequence length="97" mass="11609">MEKQEVVERELMPQEEFEKYIKDNSGLKTFEAVGRYKSVRRAIKRNHVTGEGFLIPRRPFNNRANTSKKKKAHSRSVNEYKKNIYGQLIKYYKREAQ</sequence>
<protein>
    <submittedName>
        <fullName evidence="1">Uncharacterized protein</fullName>
    </submittedName>
</protein>
<evidence type="ECO:0000313" key="1">
    <source>
        <dbReference type="EMBL" id="QOR59644.1"/>
    </source>
</evidence>
<keyword evidence="2" id="KW-1185">Reference proteome</keyword>
<organism evidence="1 2">
    <name type="scientific">uncultured phage cr128_1</name>
    <dbReference type="NCBI Taxonomy" id="2772076"/>
    <lineage>
        <taxon>Viruses</taxon>
        <taxon>Duplodnaviria</taxon>
        <taxon>Heunggongvirae</taxon>
        <taxon>Uroviricota</taxon>
        <taxon>Caudoviricetes</taxon>
        <taxon>Crassvirales</taxon>
        <taxon>Steigviridae</taxon>
        <taxon>Asinivirinae</taxon>
        <taxon>Mahlunavirus</taxon>
        <taxon>Mahlunavirus rarus</taxon>
    </lineage>
</organism>
<accession>A0A7M1RZT7</accession>
<dbReference type="RefSeq" id="YP_010111802.1">
    <property type="nucleotide sequence ID" value="NC_055885.1"/>
</dbReference>
<dbReference type="KEGG" id="vg:65130254"/>
<dbReference type="GeneID" id="65130254"/>
<name>A0A7M1RZT7_9CAUD</name>
<dbReference type="EMBL" id="MT774392">
    <property type="protein sequence ID" value="QOR59644.1"/>
    <property type="molecule type" value="Genomic_DNA"/>
</dbReference>
<reference evidence="1 2" key="1">
    <citation type="submission" date="2020-07" db="EMBL/GenBank/DDBJ databases">
        <title>Taxonomic proposal: Crassvirales, a new order of highly abundant and diverse bacterial viruses.</title>
        <authorList>
            <person name="Shkoporov A.N."/>
            <person name="Stockdale S.R."/>
            <person name="Guerin E."/>
            <person name="Ross R.P."/>
            <person name="Hill C."/>
        </authorList>
    </citation>
    <scope>NUCLEOTIDE SEQUENCE [LARGE SCALE GENOMIC DNA]</scope>
</reference>